<dbReference type="GO" id="GO:0005524">
    <property type="term" value="F:ATP binding"/>
    <property type="evidence" value="ECO:0007669"/>
    <property type="project" value="UniProtKB-KW"/>
</dbReference>
<keyword evidence="1" id="KW-0547">Nucleotide-binding</keyword>
<evidence type="ECO:0000259" key="3">
    <source>
        <dbReference type="Pfam" id="PF10431"/>
    </source>
</evidence>
<dbReference type="Gene3D" id="1.10.8.60">
    <property type="match status" value="1"/>
</dbReference>
<dbReference type="AlphaFoldDB" id="A0A939NC63"/>
<keyword evidence="2" id="KW-0067">ATP-binding</keyword>
<dbReference type="Pfam" id="PF10431">
    <property type="entry name" value="ClpB_D2-small"/>
    <property type="match status" value="1"/>
</dbReference>
<feature type="domain" description="Clp ATPase C-terminal" evidence="3">
    <location>
        <begin position="3"/>
        <end position="76"/>
    </location>
</feature>
<name>A0A939NC63_PRORE</name>
<protein>
    <recommendedName>
        <fullName evidence="3">Clp ATPase C-terminal domain-containing protein</fullName>
    </recommendedName>
</protein>
<gene>
    <name evidence="4" type="ORF">J4727_18755</name>
</gene>
<dbReference type="Proteomes" id="UP000664477">
    <property type="component" value="Unassembled WGS sequence"/>
</dbReference>
<evidence type="ECO:0000313" key="4">
    <source>
        <dbReference type="EMBL" id="MBO1916643.1"/>
    </source>
</evidence>
<organism evidence="4 5">
    <name type="scientific">Providencia rettgeri</name>
    <dbReference type="NCBI Taxonomy" id="587"/>
    <lineage>
        <taxon>Bacteria</taxon>
        <taxon>Pseudomonadati</taxon>
        <taxon>Pseudomonadota</taxon>
        <taxon>Gammaproteobacteria</taxon>
        <taxon>Enterobacterales</taxon>
        <taxon>Morganellaceae</taxon>
        <taxon>Providencia</taxon>
    </lineage>
</organism>
<sequence length="96" mass="10493">MAQQIFEQMVGNILSGLEKQSLTISISPQAKETLKQHCLADLSNGGRGIRNQLESYLINPLSRAVFDQDLQPNSAYQIVEIATGETTQITLAAMSN</sequence>
<evidence type="ECO:0000313" key="5">
    <source>
        <dbReference type="Proteomes" id="UP000664477"/>
    </source>
</evidence>
<reference evidence="4" key="1">
    <citation type="submission" date="2021-03" db="EMBL/GenBank/DDBJ databases">
        <title>Molecular epidemiology and mechanisms of colistin and carbapenem resistance in Enterobacteriaceae from clinical isolates, the environment and porcine samples in Pretoria, South Africa.</title>
        <authorList>
            <person name="Bogoshi D."/>
            <person name="Mbelle N.M."/>
            <person name="Naidoo V."/>
            <person name="Osei Sekyere J."/>
        </authorList>
    </citation>
    <scope>NUCLEOTIDE SEQUENCE</scope>
    <source>
        <strain evidence="4">C052</strain>
    </source>
</reference>
<comment type="caution">
    <text evidence="4">The sequence shown here is derived from an EMBL/GenBank/DDBJ whole genome shotgun (WGS) entry which is preliminary data.</text>
</comment>
<dbReference type="EMBL" id="JAGETQ010000180">
    <property type="protein sequence ID" value="MBO1916643.1"/>
    <property type="molecule type" value="Genomic_DNA"/>
</dbReference>
<evidence type="ECO:0000256" key="1">
    <source>
        <dbReference type="ARBA" id="ARBA00022741"/>
    </source>
</evidence>
<evidence type="ECO:0000256" key="2">
    <source>
        <dbReference type="ARBA" id="ARBA00022840"/>
    </source>
</evidence>
<dbReference type="InterPro" id="IPR019489">
    <property type="entry name" value="Clp_ATPase_C"/>
</dbReference>
<accession>A0A939NC63</accession>
<proteinExistence type="predicted"/>